<dbReference type="GeneID" id="96905595"/>
<dbReference type="STRING" id="1064592.G0VK74"/>
<sequence>MHPNCLLAKNNNEIYRIYKKGQYNTSTHERWYLQRTPSYSMNVLSYFKSQKPATENHRQSADEAPRETIDEEVRHEISECIDIDDDDAHSVCSGGCHSADEDIVRGEEVFKKLQIDKETPLFNSSKTPKLHFVVPTSQIDWQFDACMENEKSVQYKINQWCQDHADEYLQTGEGQTLTCSVTSLPKDIMDIEVMRGTKNNVLILPHFIWINDLKSDDVKNTLDELVPVLLDHNLDKETLLKQKSNLSLAREKAFVFICSHTTRDKRCGVTAPYLKKTFEKQLQPHGLYRDNSDFRPDGVNVCFINHVGGHKFAGNVQIYLKNDHTLIWLGRITPKNVPTIAENVLIPEKPTLPLPEKVRCIKKYAAW</sequence>
<dbReference type="InterPro" id="IPR009737">
    <property type="entry name" value="Aim32/Apd1-like"/>
</dbReference>
<evidence type="ECO:0000313" key="2">
    <source>
        <dbReference type="Proteomes" id="UP000001640"/>
    </source>
</evidence>
<dbReference type="RefSeq" id="XP_003678250.1">
    <property type="nucleotide sequence ID" value="XM_003678202.1"/>
</dbReference>
<evidence type="ECO:0008006" key="3">
    <source>
        <dbReference type="Google" id="ProtNLM"/>
    </source>
</evidence>
<dbReference type="PANTHER" id="PTHR31902">
    <property type="entry name" value="ACTIN PATCHES DISTAL PROTEIN 1"/>
    <property type="match status" value="1"/>
</dbReference>
<proteinExistence type="predicted"/>
<organism evidence="1 2">
    <name type="scientific">Naumovozyma castellii</name>
    <name type="common">Yeast</name>
    <name type="synonym">Saccharomyces castellii</name>
    <dbReference type="NCBI Taxonomy" id="27288"/>
    <lineage>
        <taxon>Eukaryota</taxon>
        <taxon>Fungi</taxon>
        <taxon>Dikarya</taxon>
        <taxon>Ascomycota</taxon>
        <taxon>Saccharomycotina</taxon>
        <taxon>Saccharomycetes</taxon>
        <taxon>Saccharomycetales</taxon>
        <taxon>Saccharomycetaceae</taxon>
        <taxon>Naumovozyma</taxon>
    </lineage>
</organism>
<dbReference type="KEGG" id="ncs:NCAS_0I02400"/>
<dbReference type="eggNOG" id="ENOG502QT0V">
    <property type="taxonomic scope" value="Eukaryota"/>
</dbReference>
<dbReference type="Proteomes" id="UP000001640">
    <property type="component" value="Chromosome 9"/>
</dbReference>
<evidence type="ECO:0000313" key="1">
    <source>
        <dbReference type="EMBL" id="CCC71908.1"/>
    </source>
</evidence>
<dbReference type="OrthoDB" id="10253744at2759"/>
<dbReference type="InterPro" id="IPR036249">
    <property type="entry name" value="Thioredoxin-like_sf"/>
</dbReference>
<name>G0VK74_NAUCA</name>
<protein>
    <recommendedName>
        <fullName evidence="3">Actin patches distal protein 1</fullName>
    </recommendedName>
</protein>
<reference key="2">
    <citation type="submission" date="2011-08" db="EMBL/GenBank/DDBJ databases">
        <title>Genome sequence of Naumovozyma castellii.</title>
        <authorList>
            <person name="Gordon J.L."/>
            <person name="Armisen D."/>
            <person name="Proux-Wera E."/>
            <person name="OhEigeartaigh S.S."/>
            <person name="Byrne K.P."/>
            <person name="Wolfe K.H."/>
        </authorList>
    </citation>
    <scope>NUCLEOTIDE SEQUENCE</scope>
    <source>
        <strain>Type strain:CBS 4309</strain>
    </source>
</reference>
<reference evidence="1 2" key="1">
    <citation type="journal article" date="2011" name="Proc. Natl. Acad. Sci. U.S.A.">
        <title>Evolutionary erosion of yeast sex chromosomes by mating-type switching accidents.</title>
        <authorList>
            <person name="Gordon J.L."/>
            <person name="Armisen D."/>
            <person name="Proux-Wera E."/>
            <person name="Oheigeartaigh S.S."/>
            <person name="Byrne K.P."/>
            <person name="Wolfe K.H."/>
        </authorList>
    </citation>
    <scope>NUCLEOTIDE SEQUENCE [LARGE SCALE GENOMIC DNA]</scope>
    <source>
        <strain evidence="2">ATCC 76901 / BCRC 22586 / CBS 4309 / NBRC 1992 / NRRL Y-12630</strain>
    </source>
</reference>
<gene>
    <name evidence="1" type="primary">NCAS0I02400</name>
    <name evidence="1" type="ordered locus">NCAS_0I02400</name>
</gene>
<dbReference type="OMA" id="CTIKYPA"/>
<dbReference type="HOGENOM" id="CLU_033921_1_0_1"/>
<dbReference type="PANTHER" id="PTHR31902:SF14">
    <property type="entry name" value="ACTIN PATCHES DISTAL PROTEIN 1"/>
    <property type="match status" value="1"/>
</dbReference>
<dbReference type="CDD" id="cd03062">
    <property type="entry name" value="TRX_Fd_Sucrase"/>
    <property type="match status" value="1"/>
</dbReference>
<accession>G0VK74</accession>
<dbReference type="FunCoup" id="G0VK74">
    <property type="interactions" value="60"/>
</dbReference>
<dbReference type="Gene3D" id="3.40.30.10">
    <property type="entry name" value="Glutaredoxin"/>
    <property type="match status" value="1"/>
</dbReference>
<dbReference type="GO" id="GO:0005829">
    <property type="term" value="C:cytosol"/>
    <property type="evidence" value="ECO:0007669"/>
    <property type="project" value="EnsemblFungi"/>
</dbReference>
<keyword evidence="2" id="KW-1185">Reference proteome</keyword>
<dbReference type="Pfam" id="PF06999">
    <property type="entry name" value="Suc_Fer-like"/>
    <property type="match status" value="1"/>
</dbReference>
<dbReference type="EMBL" id="HE576760">
    <property type="protein sequence ID" value="CCC71908.1"/>
    <property type="molecule type" value="Genomic_DNA"/>
</dbReference>
<dbReference type="SUPFAM" id="SSF52833">
    <property type="entry name" value="Thioredoxin-like"/>
    <property type="match status" value="1"/>
</dbReference>
<dbReference type="InParanoid" id="G0VK74"/>
<dbReference type="AlphaFoldDB" id="G0VK74"/>